<evidence type="ECO:0000259" key="7">
    <source>
        <dbReference type="Pfam" id="PF00155"/>
    </source>
</evidence>
<comment type="similarity">
    <text evidence="5">Belongs to the class-II pyridoxal-phosphate-dependent aminotransferase family.</text>
</comment>
<dbReference type="InterPro" id="IPR001917">
    <property type="entry name" value="Aminotrans_II_pyridoxalP_BS"/>
</dbReference>
<dbReference type="InterPro" id="IPR050106">
    <property type="entry name" value="HistidinolP_aminotransfase"/>
</dbReference>
<evidence type="ECO:0000256" key="1">
    <source>
        <dbReference type="ARBA" id="ARBA00001933"/>
    </source>
</evidence>
<evidence type="ECO:0000256" key="4">
    <source>
        <dbReference type="ARBA" id="ARBA00022898"/>
    </source>
</evidence>
<dbReference type="InterPro" id="IPR004839">
    <property type="entry name" value="Aminotransferase_I/II_large"/>
</dbReference>
<dbReference type="InterPro" id="IPR015421">
    <property type="entry name" value="PyrdxlP-dep_Trfase_major"/>
</dbReference>
<evidence type="ECO:0000256" key="6">
    <source>
        <dbReference type="SAM" id="MobiDB-lite"/>
    </source>
</evidence>
<reference evidence="8 9" key="1">
    <citation type="submission" date="2017-07" db="EMBL/GenBank/DDBJ databases">
        <title>First draft Genome Sequence of Nocardia cerradoensis isolated from human infection.</title>
        <authorList>
            <person name="Carrasco G."/>
        </authorList>
    </citation>
    <scope>NUCLEOTIDE SEQUENCE [LARGE SCALE GENOMIC DNA]</scope>
    <source>
        <strain evidence="8 9">CNM20130759</strain>
    </source>
</reference>
<dbReference type="Pfam" id="PF00155">
    <property type="entry name" value="Aminotran_1_2"/>
    <property type="match status" value="1"/>
</dbReference>
<dbReference type="InterPro" id="IPR015424">
    <property type="entry name" value="PyrdxlP-dep_Trfase"/>
</dbReference>
<dbReference type="GO" id="GO:0030170">
    <property type="term" value="F:pyridoxal phosphate binding"/>
    <property type="evidence" value="ECO:0007669"/>
    <property type="project" value="InterPro"/>
</dbReference>
<sequence length="350" mass="36914">MEFDLALSENPFPPLPSVLAVVNEAIRDANRYPEFLPRRLPAVIAAHLGVDADQVVVGAGATGVASQIMQAVAGPGRRMVLATPTFDGYPIMAAMAGLDVVAVPLDSNGRQRPAAMARAVDDRTALIAICRPHNPTGTVVPAAELKSFLFGVPRHVPVILDEAYVEFLAEAETVDPHELIARFPNLLVLRTFSKAYGLAGLRIGYAFGAPELVARVRRLQLPFGMPDYAVAAVRACYAASAELAERIADITAERESLRAALRHRGLAVPCSRGNFLYLPGPAVHATLAGAGIAAKGYPDGSARIAVGDPRADAAVLHAFDGRGEPVPRRRPPSGQAAGDRCTGYPVGVGR</sequence>
<dbReference type="Proteomes" id="UP000215506">
    <property type="component" value="Unassembled WGS sequence"/>
</dbReference>
<evidence type="ECO:0000256" key="2">
    <source>
        <dbReference type="ARBA" id="ARBA00022576"/>
    </source>
</evidence>
<comment type="caution">
    <text evidence="8">The sequence shown here is derived from an EMBL/GenBank/DDBJ whole genome shotgun (WGS) entry which is preliminary data.</text>
</comment>
<dbReference type="GO" id="GO:0008483">
    <property type="term" value="F:transaminase activity"/>
    <property type="evidence" value="ECO:0007669"/>
    <property type="project" value="UniProtKB-KW"/>
</dbReference>
<dbReference type="PANTHER" id="PTHR43643">
    <property type="entry name" value="HISTIDINOL-PHOSPHATE AMINOTRANSFERASE 2"/>
    <property type="match status" value="1"/>
</dbReference>
<feature type="region of interest" description="Disordered" evidence="6">
    <location>
        <begin position="321"/>
        <end position="350"/>
    </location>
</feature>
<dbReference type="EC" id="2.6.1.-" evidence="8"/>
<dbReference type="AlphaFoldDB" id="A0A231HBP0"/>
<proteinExistence type="inferred from homology"/>
<dbReference type="InterPro" id="IPR015422">
    <property type="entry name" value="PyrdxlP-dep_Trfase_small"/>
</dbReference>
<dbReference type="SUPFAM" id="SSF53383">
    <property type="entry name" value="PLP-dependent transferases"/>
    <property type="match status" value="1"/>
</dbReference>
<dbReference type="PANTHER" id="PTHR43643:SF3">
    <property type="entry name" value="HISTIDINOL-PHOSPHATE AMINOTRANSFERASE"/>
    <property type="match status" value="1"/>
</dbReference>
<keyword evidence="9" id="KW-1185">Reference proteome</keyword>
<dbReference type="RefSeq" id="WP_094024650.1">
    <property type="nucleotide sequence ID" value="NZ_NGAF01000002.1"/>
</dbReference>
<keyword evidence="2 8" id="KW-0032">Aminotransferase</keyword>
<dbReference type="EMBL" id="NGAF01000002">
    <property type="protein sequence ID" value="OXR46291.1"/>
    <property type="molecule type" value="Genomic_DNA"/>
</dbReference>
<evidence type="ECO:0000256" key="5">
    <source>
        <dbReference type="RuleBase" id="RU003693"/>
    </source>
</evidence>
<dbReference type="Gene3D" id="3.40.640.10">
    <property type="entry name" value="Type I PLP-dependent aspartate aminotransferase-like (Major domain)"/>
    <property type="match status" value="1"/>
</dbReference>
<gene>
    <name evidence="8" type="primary">pat_1</name>
    <name evidence="8" type="ORF">B7C42_01257</name>
</gene>
<dbReference type="PROSITE" id="PS00599">
    <property type="entry name" value="AA_TRANSFER_CLASS_2"/>
    <property type="match status" value="1"/>
</dbReference>
<name>A0A231HBP0_9NOCA</name>
<dbReference type="Gene3D" id="3.90.1150.10">
    <property type="entry name" value="Aspartate Aminotransferase, domain 1"/>
    <property type="match status" value="1"/>
</dbReference>
<feature type="domain" description="Aminotransferase class I/classII large" evidence="7">
    <location>
        <begin position="4"/>
        <end position="282"/>
    </location>
</feature>
<protein>
    <submittedName>
        <fullName evidence="8">Putative phenylalanine aminotransferase</fullName>
        <ecNumber evidence="8">2.6.1.-</ecNumber>
    </submittedName>
</protein>
<organism evidence="8 9">
    <name type="scientific">Nocardia cerradoensis</name>
    <dbReference type="NCBI Taxonomy" id="85688"/>
    <lineage>
        <taxon>Bacteria</taxon>
        <taxon>Bacillati</taxon>
        <taxon>Actinomycetota</taxon>
        <taxon>Actinomycetes</taxon>
        <taxon>Mycobacteriales</taxon>
        <taxon>Nocardiaceae</taxon>
        <taxon>Nocardia</taxon>
    </lineage>
</organism>
<evidence type="ECO:0000313" key="8">
    <source>
        <dbReference type="EMBL" id="OXR46291.1"/>
    </source>
</evidence>
<accession>A0A231HBP0</accession>
<dbReference type="CDD" id="cd00609">
    <property type="entry name" value="AAT_like"/>
    <property type="match status" value="1"/>
</dbReference>
<evidence type="ECO:0000256" key="3">
    <source>
        <dbReference type="ARBA" id="ARBA00022679"/>
    </source>
</evidence>
<evidence type="ECO:0000313" key="9">
    <source>
        <dbReference type="Proteomes" id="UP000215506"/>
    </source>
</evidence>
<comment type="cofactor">
    <cofactor evidence="1 5">
        <name>pyridoxal 5'-phosphate</name>
        <dbReference type="ChEBI" id="CHEBI:597326"/>
    </cofactor>
</comment>
<keyword evidence="3 8" id="KW-0808">Transferase</keyword>
<keyword evidence="4 5" id="KW-0663">Pyridoxal phosphate</keyword>